<proteinExistence type="predicted"/>
<sequence>MKKTGLILLSALILACVVSAAFAGTSTNGSSAAVVNSGLYDRLLQVPSFKFKNYEYGIGYGSCPVYTAPYADAFRCANGKASVWTDDYMSEAGFVSGWLLVRYETNNGGFRVGYIPPKYVKGFKSGMATPKFDYIPVTAMDTIIVTDNPLLTGSSFARLDPGETFYVLGKYTYYGDWWYIECTVDNQVARGFIDRTASSFTLDGVNIISGQQGSSMQEPFGVPSVSPLGTEYIADAYIGYGSSGDRKFVRKNADPKSTQVTVVYPGASYPCYAVKEGTTGKDWYYIWVEEDSAWGWVSSGYAELDR</sequence>
<name>A0AC61MV37_9FIRM</name>
<dbReference type="EMBL" id="CP068393">
    <property type="protein sequence ID" value="QUC66082.1"/>
    <property type="molecule type" value="Genomic_DNA"/>
</dbReference>
<organism evidence="1 2">
    <name type="scientific">Aristaeella hokkaidonensis</name>
    <dbReference type="NCBI Taxonomy" id="3046382"/>
    <lineage>
        <taxon>Bacteria</taxon>
        <taxon>Bacillati</taxon>
        <taxon>Bacillota</taxon>
        <taxon>Clostridia</taxon>
        <taxon>Eubacteriales</taxon>
        <taxon>Aristaeellaceae</taxon>
        <taxon>Aristaeella</taxon>
    </lineage>
</organism>
<evidence type="ECO:0000313" key="1">
    <source>
        <dbReference type="EMBL" id="QUC66082.1"/>
    </source>
</evidence>
<accession>A0AC61MV37</accession>
<protein>
    <submittedName>
        <fullName evidence="1">SH3 domain-containing protein</fullName>
    </submittedName>
</protein>
<reference evidence="1" key="1">
    <citation type="submission" date="2021-01" db="EMBL/GenBank/DDBJ databases">
        <title>Complete genome sequence of Clostridiales bacterium R-7.</title>
        <authorList>
            <person name="Mahoney-Kurpe S.C."/>
            <person name="Palevich N."/>
            <person name="Koike S."/>
            <person name="Moon C.D."/>
            <person name="Attwood G.T."/>
        </authorList>
    </citation>
    <scope>NUCLEOTIDE SEQUENCE</scope>
    <source>
        <strain evidence="1">R-7</strain>
    </source>
</reference>
<evidence type="ECO:0000313" key="2">
    <source>
        <dbReference type="Proteomes" id="UP000682782"/>
    </source>
</evidence>
<gene>
    <name evidence="1" type="ORF">JYE49_09390</name>
</gene>
<keyword evidence="2" id="KW-1185">Reference proteome</keyword>
<dbReference type="Proteomes" id="UP000682782">
    <property type="component" value="Chromosome"/>
</dbReference>